<dbReference type="FunFam" id="3.40.1390.30:FF:000001">
    <property type="entry name" value="GTP cyclohydrolase 1 type 2"/>
    <property type="match status" value="1"/>
</dbReference>
<dbReference type="RefSeq" id="WP_112331693.1">
    <property type="nucleotide sequence ID" value="NZ_JBKYJQ010000003.1"/>
</dbReference>
<dbReference type="PANTHER" id="PTHR13799:SF14">
    <property type="entry name" value="GTP CYCLOHYDROLASE 1 TYPE 2 HOMOLOG"/>
    <property type="match status" value="1"/>
</dbReference>
<dbReference type="NCBIfam" id="TIGR00486">
    <property type="entry name" value="YbgI_SA1388"/>
    <property type="match status" value="1"/>
</dbReference>
<dbReference type="Proteomes" id="UP000249377">
    <property type="component" value="Unassembled WGS sequence"/>
</dbReference>
<dbReference type="InterPro" id="IPR002678">
    <property type="entry name" value="DUF34/NIF3"/>
</dbReference>
<feature type="binding site" evidence="4">
    <location>
        <position position="65"/>
    </location>
    <ligand>
        <name>a divalent metal cation</name>
        <dbReference type="ChEBI" id="CHEBI:60240"/>
        <label>1</label>
    </ligand>
</feature>
<keyword evidence="6" id="KW-1185">Reference proteome</keyword>
<comment type="similarity">
    <text evidence="1">Belongs to the GTP cyclohydrolase I type 2/NIF3 family.</text>
</comment>
<gene>
    <name evidence="5" type="ORF">DPQ25_03070</name>
</gene>
<proteinExistence type="inferred from homology"/>
<evidence type="ECO:0000256" key="4">
    <source>
        <dbReference type="PIRSR" id="PIRSR602678-1"/>
    </source>
</evidence>
<dbReference type="GO" id="GO:0005737">
    <property type="term" value="C:cytoplasm"/>
    <property type="evidence" value="ECO:0007669"/>
    <property type="project" value="TreeGrafter"/>
</dbReference>
<evidence type="ECO:0000256" key="2">
    <source>
        <dbReference type="ARBA" id="ARBA00022112"/>
    </source>
</evidence>
<dbReference type="SUPFAM" id="SSF102705">
    <property type="entry name" value="NIF3 (NGG1p interacting factor 3)-like"/>
    <property type="match status" value="1"/>
</dbReference>
<dbReference type="AlphaFoldDB" id="A0A328UFV6"/>
<feature type="binding site" evidence="4">
    <location>
        <position position="222"/>
    </location>
    <ligand>
        <name>a divalent metal cation</name>
        <dbReference type="ChEBI" id="CHEBI:60240"/>
        <label>1</label>
    </ligand>
</feature>
<feature type="binding site" evidence="4">
    <location>
        <position position="66"/>
    </location>
    <ligand>
        <name>a divalent metal cation</name>
        <dbReference type="ChEBI" id="CHEBI:60240"/>
        <label>1</label>
    </ligand>
</feature>
<dbReference type="Gene3D" id="3.40.1390.30">
    <property type="entry name" value="NIF3 (NGG1p interacting factor 3)-like"/>
    <property type="match status" value="2"/>
</dbReference>
<name>A0A328UFV6_9FIRM</name>
<dbReference type="InterPro" id="IPR036069">
    <property type="entry name" value="DUF34/NIF3_sf"/>
</dbReference>
<dbReference type="GO" id="GO:0046872">
    <property type="term" value="F:metal ion binding"/>
    <property type="evidence" value="ECO:0007669"/>
    <property type="project" value="UniProtKB-KW"/>
</dbReference>
<dbReference type="Pfam" id="PF01784">
    <property type="entry name" value="DUF34_NIF3"/>
    <property type="match status" value="1"/>
</dbReference>
<feature type="binding site" evidence="4">
    <location>
        <position position="100"/>
    </location>
    <ligand>
        <name>a divalent metal cation</name>
        <dbReference type="ChEBI" id="CHEBI:60240"/>
        <label>1</label>
    </ligand>
</feature>
<sequence length="255" mass="26796">MNTVGEIYRFIDEIAPFHTAMDFDNVGLLVGDEKQAVDRALVALDITPAVVEEASACGAQLIVSHHPVIFTPLRRLTAGSPPFLLAQKGISAICAHTNLDLAAGGVNTCLGEALGLKQLSLLTEYQGSGLAETMAGELDQTLSPRAFAAYVKQRLGCEGLFYVEGRLPVQRVGLCSGAGGGLMPGPEAGIQAFVTGEAKHHELLQAEAAGITLVAAGHYDTEAVAVSPLAARLAQEFPSVAFQAAKTMRRPARYL</sequence>
<keyword evidence="3 4" id="KW-0479">Metal-binding</keyword>
<evidence type="ECO:0000313" key="6">
    <source>
        <dbReference type="Proteomes" id="UP000249377"/>
    </source>
</evidence>
<accession>A0A328UFV6</accession>
<organism evidence="5 6">
    <name type="scientific">Hydrogeniiclostridium mannosilyticum</name>
    <dbReference type="NCBI Taxonomy" id="2764322"/>
    <lineage>
        <taxon>Bacteria</taxon>
        <taxon>Bacillati</taxon>
        <taxon>Bacillota</taxon>
        <taxon>Clostridia</taxon>
        <taxon>Eubacteriales</taxon>
        <taxon>Acutalibacteraceae</taxon>
        <taxon>Hydrogeniiclostridium</taxon>
    </lineage>
</organism>
<feature type="binding site" evidence="4">
    <location>
        <position position="218"/>
    </location>
    <ligand>
        <name>a divalent metal cation</name>
        <dbReference type="ChEBI" id="CHEBI:60240"/>
        <label>1</label>
    </ligand>
</feature>
<evidence type="ECO:0000256" key="3">
    <source>
        <dbReference type="ARBA" id="ARBA00022723"/>
    </source>
</evidence>
<protein>
    <recommendedName>
        <fullName evidence="2">GTP cyclohydrolase 1 type 2 homolog</fullName>
    </recommendedName>
</protein>
<comment type="caution">
    <text evidence="5">The sequence shown here is derived from an EMBL/GenBank/DDBJ whole genome shotgun (WGS) entry which is preliminary data.</text>
</comment>
<dbReference type="EMBL" id="QLYR01000001">
    <property type="protein sequence ID" value="RAQ30496.1"/>
    <property type="molecule type" value="Genomic_DNA"/>
</dbReference>
<dbReference type="PANTHER" id="PTHR13799">
    <property type="entry name" value="NGG1 INTERACTING FACTOR 3"/>
    <property type="match status" value="1"/>
</dbReference>
<evidence type="ECO:0000313" key="5">
    <source>
        <dbReference type="EMBL" id="RAQ30496.1"/>
    </source>
</evidence>
<reference evidence="5 6" key="1">
    <citation type="submission" date="2018-06" db="EMBL/GenBank/DDBJ databases">
        <title>Noncontiguous genome sequence of Ruminococcaceae bacterium ASD2818.</title>
        <authorList>
            <person name="Chaplin A.V."/>
            <person name="Sokolova S.R."/>
            <person name="Kochetkova T.O."/>
            <person name="Goltsov A.Y."/>
            <person name="Trofimov D.Y."/>
            <person name="Efimov B.A."/>
        </authorList>
    </citation>
    <scope>NUCLEOTIDE SEQUENCE [LARGE SCALE GENOMIC DNA]</scope>
    <source>
        <strain evidence="5 6">ASD2818</strain>
    </source>
</reference>
<evidence type="ECO:0000256" key="1">
    <source>
        <dbReference type="ARBA" id="ARBA00006964"/>
    </source>
</evidence>